<name>A0ABW3R755_9FLAO</name>
<dbReference type="Pfam" id="PF18962">
    <property type="entry name" value="Por_Secre_tail"/>
    <property type="match status" value="1"/>
</dbReference>
<dbReference type="InterPro" id="IPR009003">
    <property type="entry name" value="Peptidase_S1_PA"/>
</dbReference>
<keyword evidence="4" id="KW-1185">Reference proteome</keyword>
<protein>
    <submittedName>
        <fullName evidence="3">Trypsin-like peptidase domain-containing protein</fullName>
    </submittedName>
</protein>
<dbReference type="EMBL" id="JBHTLJ010000001">
    <property type="protein sequence ID" value="MFD1160859.1"/>
    <property type="molecule type" value="Genomic_DNA"/>
</dbReference>
<dbReference type="PROSITE" id="PS50240">
    <property type="entry name" value="TRYPSIN_DOM"/>
    <property type="match status" value="1"/>
</dbReference>
<dbReference type="PANTHER" id="PTHR36234:SF5">
    <property type="entry name" value="LYSYL ENDOPEPTIDASE"/>
    <property type="match status" value="1"/>
</dbReference>
<dbReference type="InterPro" id="IPR026444">
    <property type="entry name" value="Secre_tail"/>
</dbReference>
<dbReference type="InterPro" id="IPR043504">
    <property type="entry name" value="Peptidase_S1_PA_chymotrypsin"/>
</dbReference>
<reference evidence="4" key="1">
    <citation type="journal article" date="2019" name="Int. J. Syst. Evol. Microbiol.">
        <title>The Global Catalogue of Microorganisms (GCM) 10K type strain sequencing project: providing services to taxonomists for standard genome sequencing and annotation.</title>
        <authorList>
            <consortium name="The Broad Institute Genomics Platform"/>
            <consortium name="The Broad Institute Genome Sequencing Center for Infectious Disease"/>
            <person name="Wu L."/>
            <person name="Ma J."/>
        </authorList>
    </citation>
    <scope>NUCLEOTIDE SEQUENCE [LARGE SCALE GENOMIC DNA]</scope>
    <source>
        <strain evidence="4">CCUG 63246</strain>
    </source>
</reference>
<feature type="domain" description="Peptidase S1" evidence="2">
    <location>
        <begin position="8"/>
        <end position="272"/>
    </location>
</feature>
<sequence>MSHDIYGIEDGDFGNSGNCQVDINCPEGSAWQDIKRSVVKIIINGTGLCSGALINNTAEDETPYILTAAHCICEQNDAENSVYIFNYESPTCNGVDGSVSQSISGADVRSTSTPSDFSLLELSTGIPNSYDVYYAGWDRRNVISNSGVGIHHPMGDVKKISTYNVATTDSNCMGFNRDNGCGNFFVPNENFWRVNWVSTANGHSVTESGSSGSPLFNDHSRIIGQLWGAGFCNNTNCTNPGADTGNYGKIFSSWDGANAQSRLRDWLDPGNTGNTVLDGMFQQTIDGSLIVCSNTSYTLQNGGATSWQVSSNLLIVSSNATSITVKPKYSSGSTGWIRANFGPGISITKNVQVNNPTLTNNDVFVRDGYYNNLSGSGTYSDPYLICNGGEEHVINMDSNNVNSINYTTIPSGWTSYSYGVYEIAFTPNNMNYGNTYAIDVDYVGACGNSVHTMYFKKDDYCFGGYFKVVPNPITSTELNIVKKNNNETKAFNANNEVEFLLLNDMGVQLKSKKDLTNKKNYTLNIPNLKNGMYYLKVITEKHTEVHRILVDR</sequence>
<dbReference type="Pfam" id="PF13365">
    <property type="entry name" value="Trypsin_2"/>
    <property type="match status" value="1"/>
</dbReference>
<organism evidence="3 4">
    <name type="scientific">Hwangdonia seohaensis</name>
    <dbReference type="NCBI Taxonomy" id="1240727"/>
    <lineage>
        <taxon>Bacteria</taxon>
        <taxon>Pseudomonadati</taxon>
        <taxon>Bacteroidota</taxon>
        <taxon>Flavobacteriia</taxon>
        <taxon>Flavobacteriales</taxon>
        <taxon>Flavobacteriaceae</taxon>
        <taxon>Hwangdonia</taxon>
    </lineage>
</organism>
<proteinExistence type="predicted"/>
<dbReference type="Proteomes" id="UP001597163">
    <property type="component" value="Unassembled WGS sequence"/>
</dbReference>
<evidence type="ECO:0000313" key="4">
    <source>
        <dbReference type="Proteomes" id="UP001597163"/>
    </source>
</evidence>
<accession>A0ABW3R755</accession>
<evidence type="ECO:0000256" key="1">
    <source>
        <dbReference type="ARBA" id="ARBA00022729"/>
    </source>
</evidence>
<dbReference type="Gene3D" id="2.40.10.10">
    <property type="entry name" value="Trypsin-like serine proteases"/>
    <property type="match status" value="2"/>
</dbReference>
<gene>
    <name evidence="3" type="ORF">ACFQ2E_00430</name>
</gene>
<dbReference type="SUPFAM" id="SSF50494">
    <property type="entry name" value="Trypsin-like serine proteases"/>
    <property type="match status" value="1"/>
</dbReference>
<dbReference type="InterPro" id="IPR001254">
    <property type="entry name" value="Trypsin_dom"/>
</dbReference>
<dbReference type="NCBIfam" id="TIGR04183">
    <property type="entry name" value="Por_Secre_tail"/>
    <property type="match status" value="1"/>
</dbReference>
<dbReference type="PANTHER" id="PTHR36234">
    <property type="entry name" value="LYSYL ENDOPEPTIDASE"/>
    <property type="match status" value="1"/>
</dbReference>
<dbReference type="PROSITE" id="PS00134">
    <property type="entry name" value="TRYPSIN_HIS"/>
    <property type="match status" value="1"/>
</dbReference>
<keyword evidence="1" id="KW-0732">Signal</keyword>
<comment type="caution">
    <text evidence="3">The sequence shown here is derived from an EMBL/GenBank/DDBJ whole genome shotgun (WGS) entry which is preliminary data.</text>
</comment>
<evidence type="ECO:0000259" key="2">
    <source>
        <dbReference type="PROSITE" id="PS50240"/>
    </source>
</evidence>
<dbReference type="InterPro" id="IPR018114">
    <property type="entry name" value="TRYPSIN_HIS"/>
</dbReference>
<dbReference type="RefSeq" id="WP_311935014.1">
    <property type="nucleotide sequence ID" value="NZ_JAVSCK010000001.1"/>
</dbReference>
<evidence type="ECO:0000313" key="3">
    <source>
        <dbReference type="EMBL" id="MFD1160859.1"/>
    </source>
</evidence>